<comment type="subcellular location">
    <subcellularLocation>
        <location evidence="11">Cell membrane</location>
        <topology evidence="11">Multi-pass membrane protein</topology>
    </subcellularLocation>
</comment>
<keyword evidence="3 11" id="KW-0645">Protease</keyword>
<evidence type="ECO:0000256" key="8">
    <source>
        <dbReference type="ARBA" id="ARBA00022989"/>
    </source>
</evidence>
<feature type="active site" evidence="11">
    <location>
        <position position="143"/>
    </location>
</feature>
<evidence type="ECO:0000256" key="2">
    <source>
        <dbReference type="ARBA" id="ARBA00022475"/>
    </source>
</evidence>
<sequence length="300" mass="33026">MRRVVKWSADPGLAVRMLFVMGLLALVYLAFMAVLISSGFDTVTILIIAAIMAGFQYFFSDKIALLSVGARVVDPRQAPDLHAMVERLAALADVPKPKVAIVDTPVPNAFATGRSPRAAVVAVTTGLLDTLEPREVEAVLAHEIAHVRNRDVMVMTIASFFAVVAQLVLRWAYWGSAWGSSRDRRGGGNAFVIIYLASLLVWVISFFLIRALSRYREFAADRGAALITGAPSQLMSALLKISGVMQRIPDRDLREVSELNAFFIIPAIKGSSLMELFSTHPSLERRLERLRELAREMEGL</sequence>
<feature type="binding site" evidence="11">
    <location>
        <position position="217"/>
    </location>
    <ligand>
        <name>Zn(2+)</name>
        <dbReference type="ChEBI" id="CHEBI:29105"/>
        <note>catalytic</note>
    </ligand>
</feature>
<keyword evidence="5 11" id="KW-0479">Metal-binding</keyword>
<dbReference type="GO" id="GO:0004222">
    <property type="term" value="F:metalloendopeptidase activity"/>
    <property type="evidence" value="ECO:0007669"/>
    <property type="project" value="UniProtKB-UniRule"/>
</dbReference>
<dbReference type="EMBL" id="DSID01000282">
    <property type="protein sequence ID" value="HEX70310.1"/>
    <property type="molecule type" value="Genomic_DNA"/>
</dbReference>
<dbReference type="InterPro" id="IPR050083">
    <property type="entry name" value="HtpX_protease"/>
</dbReference>
<comment type="similarity">
    <text evidence="1 11">Belongs to the peptidase M48B family.</text>
</comment>
<keyword evidence="10 11" id="KW-0472">Membrane</keyword>
<gene>
    <name evidence="11 13" type="primary">htpX</name>
    <name evidence="13" type="ORF">ENP13_03595</name>
</gene>
<evidence type="ECO:0000256" key="11">
    <source>
        <dbReference type="HAMAP-Rule" id="MF_00188"/>
    </source>
</evidence>
<dbReference type="InterPro" id="IPR001915">
    <property type="entry name" value="Peptidase_M48"/>
</dbReference>
<keyword evidence="2 11" id="KW-1003">Cell membrane</keyword>
<keyword evidence="6 11" id="KW-0378">Hydrolase</keyword>
<comment type="cofactor">
    <cofactor evidence="11">
        <name>Zn(2+)</name>
        <dbReference type="ChEBI" id="CHEBI:29105"/>
    </cofactor>
    <text evidence="11">Binds 1 zinc ion per subunit.</text>
</comment>
<dbReference type="Pfam" id="PF01435">
    <property type="entry name" value="Peptidase_M48"/>
    <property type="match status" value="1"/>
</dbReference>
<feature type="transmembrane region" description="Helical" evidence="11">
    <location>
        <begin position="152"/>
        <end position="173"/>
    </location>
</feature>
<protein>
    <recommendedName>
        <fullName evidence="11">Protease HtpX homolog</fullName>
        <ecNumber evidence="11">3.4.24.-</ecNumber>
    </recommendedName>
</protein>
<evidence type="ECO:0000313" key="13">
    <source>
        <dbReference type="EMBL" id="HEX70310.1"/>
    </source>
</evidence>
<keyword evidence="7 11" id="KW-0862">Zinc</keyword>
<evidence type="ECO:0000256" key="7">
    <source>
        <dbReference type="ARBA" id="ARBA00022833"/>
    </source>
</evidence>
<dbReference type="HAMAP" id="MF_00188">
    <property type="entry name" value="Pept_M48_protease_HtpX"/>
    <property type="match status" value="1"/>
</dbReference>
<evidence type="ECO:0000256" key="6">
    <source>
        <dbReference type="ARBA" id="ARBA00022801"/>
    </source>
</evidence>
<dbReference type="GO" id="GO:0006508">
    <property type="term" value="P:proteolysis"/>
    <property type="evidence" value="ECO:0007669"/>
    <property type="project" value="UniProtKB-KW"/>
</dbReference>
<name>A0A7C2WDH7_9BACT</name>
<dbReference type="InterPro" id="IPR022919">
    <property type="entry name" value="Pept_M48_protease_HtpX"/>
</dbReference>
<dbReference type="EC" id="3.4.24.-" evidence="11"/>
<evidence type="ECO:0000256" key="1">
    <source>
        <dbReference type="ARBA" id="ARBA00009779"/>
    </source>
</evidence>
<reference evidence="13" key="1">
    <citation type="journal article" date="2020" name="mSystems">
        <title>Genome- and Community-Level Interaction Insights into Carbon Utilization and Element Cycling Functions of Hydrothermarchaeota in Hydrothermal Sediment.</title>
        <authorList>
            <person name="Zhou Z."/>
            <person name="Liu Y."/>
            <person name="Xu W."/>
            <person name="Pan J."/>
            <person name="Luo Z.H."/>
            <person name="Li M."/>
        </authorList>
    </citation>
    <scope>NUCLEOTIDE SEQUENCE [LARGE SCALE GENOMIC DNA]</scope>
    <source>
        <strain evidence="13">SpSt-192</strain>
    </source>
</reference>
<dbReference type="GO" id="GO:0008270">
    <property type="term" value="F:zinc ion binding"/>
    <property type="evidence" value="ECO:0007669"/>
    <property type="project" value="UniProtKB-UniRule"/>
</dbReference>
<accession>A0A7C2WDH7</accession>
<feature type="transmembrane region" description="Helical" evidence="11">
    <location>
        <begin position="12"/>
        <end position="36"/>
    </location>
</feature>
<evidence type="ECO:0000256" key="5">
    <source>
        <dbReference type="ARBA" id="ARBA00022723"/>
    </source>
</evidence>
<organism evidence="13">
    <name type="scientific">Thermorudis sp</name>
    <dbReference type="NCBI Taxonomy" id="1969470"/>
    <lineage>
        <taxon>Bacteria</taxon>
        <taxon>Pseudomonadati</taxon>
        <taxon>Thermomicrobiota</taxon>
        <taxon>Thermomicrobia</taxon>
        <taxon>Thermomicrobia incertae sedis</taxon>
        <taxon>Thermorudis</taxon>
    </lineage>
</organism>
<dbReference type="AlphaFoldDB" id="A0A7C2WDH7"/>
<feature type="binding site" evidence="11">
    <location>
        <position position="146"/>
    </location>
    <ligand>
        <name>Zn(2+)</name>
        <dbReference type="ChEBI" id="CHEBI:29105"/>
        <note>catalytic</note>
    </ligand>
</feature>
<comment type="caution">
    <text evidence="13">The sequence shown here is derived from an EMBL/GenBank/DDBJ whole genome shotgun (WGS) entry which is preliminary data.</text>
</comment>
<evidence type="ECO:0000256" key="4">
    <source>
        <dbReference type="ARBA" id="ARBA00022692"/>
    </source>
</evidence>
<keyword evidence="9 11" id="KW-0482">Metalloprotease</keyword>
<feature type="transmembrane region" description="Helical" evidence="11">
    <location>
        <begin position="193"/>
        <end position="212"/>
    </location>
</feature>
<feature type="binding site" evidence="11">
    <location>
        <position position="142"/>
    </location>
    <ligand>
        <name>Zn(2+)</name>
        <dbReference type="ChEBI" id="CHEBI:29105"/>
        <note>catalytic</note>
    </ligand>
</feature>
<dbReference type="Gene3D" id="3.30.2010.10">
    <property type="entry name" value="Metalloproteases ('zincins'), catalytic domain"/>
    <property type="match status" value="1"/>
</dbReference>
<evidence type="ECO:0000256" key="10">
    <source>
        <dbReference type="ARBA" id="ARBA00023136"/>
    </source>
</evidence>
<evidence type="ECO:0000259" key="12">
    <source>
        <dbReference type="Pfam" id="PF01435"/>
    </source>
</evidence>
<dbReference type="PANTHER" id="PTHR43221:SF2">
    <property type="entry name" value="PROTEASE HTPX HOMOLOG"/>
    <property type="match status" value="1"/>
</dbReference>
<evidence type="ECO:0000256" key="9">
    <source>
        <dbReference type="ARBA" id="ARBA00023049"/>
    </source>
</evidence>
<dbReference type="NCBIfam" id="NF002669">
    <property type="entry name" value="PRK02391.1"/>
    <property type="match status" value="1"/>
</dbReference>
<feature type="domain" description="Peptidase M48" evidence="12">
    <location>
        <begin position="75"/>
        <end position="293"/>
    </location>
</feature>
<dbReference type="CDD" id="cd07327">
    <property type="entry name" value="M48B_HtpX_like"/>
    <property type="match status" value="1"/>
</dbReference>
<dbReference type="GO" id="GO:0005886">
    <property type="term" value="C:plasma membrane"/>
    <property type="evidence" value="ECO:0007669"/>
    <property type="project" value="UniProtKB-SubCell"/>
</dbReference>
<proteinExistence type="inferred from homology"/>
<keyword evidence="4 11" id="KW-0812">Transmembrane</keyword>
<keyword evidence="8 11" id="KW-1133">Transmembrane helix</keyword>
<feature type="transmembrane region" description="Helical" evidence="11">
    <location>
        <begin position="42"/>
        <end position="59"/>
    </location>
</feature>
<dbReference type="PANTHER" id="PTHR43221">
    <property type="entry name" value="PROTEASE HTPX"/>
    <property type="match status" value="1"/>
</dbReference>
<evidence type="ECO:0000256" key="3">
    <source>
        <dbReference type="ARBA" id="ARBA00022670"/>
    </source>
</evidence>